<keyword evidence="4" id="KW-1185">Reference proteome</keyword>
<gene>
    <name evidence="3" type="ORF">ACFPC0_02730</name>
</gene>
<keyword evidence="3" id="KW-0378">Hydrolase</keyword>
<evidence type="ECO:0000256" key="1">
    <source>
        <dbReference type="SAM" id="MobiDB-lite"/>
    </source>
</evidence>
<dbReference type="EMBL" id="JBHSDP010000004">
    <property type="protein sequence ID" value="MFC4326769.1"/>
    <property type="molecule type" value="Genomic_DNA"/>
</dbReference>
<sequence>MDLATLRALRPTRYTDAADGYRAASGMASSARERIDDEIARSMRQSLKGEAATEALGQLQALSGNFHYVQVECGLAATALDAFAHEMTAARRKLEAALEDARAADFTVGADGSVTYPAGGGESGGERPHGGSAAGLTDPTAAALGRQAGALDPNPAHRRAQDIADRIAAALQDATEADEKWAPKLRALKADDDLTVSAGDWTDAKKDTEGVLEGAAGYLDSLPHPPAHGTPAENAAWWTSLTDTQRADYLSVHPDTVGALDGVPAGVRDEANRTLLSEARGRAELDYDAWLRAHPEPERYTDYFNPMTGTEMKGVTVESQAWKDWKEARDDARGRLGSMEAIEARFDSYADESTRPYLLGFDDKDNGRVIVSVGDPDTADNVVTYVPGTGAGLSSVDGDISRAELLQDQASVVDPTHRTASIMWLGYDAPQDLMGDATDAKYADNARDSLSSFLTGVDTAHHGQVNSTVLGHSYGTLVAGETMRDHPDLPVDHAILVGSPGVGVNHAKDLNIPADRVWAATAKNDLVNLAPPPAGTLAPLNPKAYMRLFDDHSIMYGYDPTSDDFGGQRFKVADGKLPGSDGPMPAHSQYWEGASLTSMAKIATGGTP</sequence>
<dbReference type="Proteomes" id="UP001595824">
    <property type="component" value="Unassembled WGS sequence"/>
</dbReference>
<comment type="caution">
    <text evidence="3">The sequence shown here is derived from an EMBL/GenBank/DDBJ whole genome shotgun (WGS) entry which is preliminary data.</text>
</comment>
<dbReference type="InterPro" id="IPR010427">
    <property type="entry name" value="DUF1023"/>
</dbReference>
<protein>
    <submittedName>
        <fullName evidence="3">Alpha/beta hydrolase</fullName>
    </submittedName>
</protein>
<name>A0ABV8T7X0_9ACTN</name>
<dbReference type="GO" id="GO:0016787">
    <property type="term" value="F:hydrolase activity"/>
    <property type="evidence" value="ECO:0007669"/>
    <property type="project" value="UniProtKB-KW"/>
</dbReference>
<dbReference type="Gene3D" id="3.40.50.1820">
    <property type="entry name" value="alpha/beta hydrolase"/>
    <property type="match status" value="1"/>
</dbReference>
<dbReference type="InterPro" id="IPR029058">
    <property type="entry name" value="AB_hydrolase_fold"/>
</dbReference>
<organism evidence="3 4">
    <name type="scientific">Streptomyces andamanensis</name>
    <dbReference type="NCBI Taxonomy" id="1565035"/>
    <lineage>
        <taxon>Bacteria</taxon>
        <taxon>Bacillati</taxon>
        <taxon>Actinomycetota</taxon>
        <taxon>Actinomycetes</taxon>
        <taxon>Kitasatosporales</taxon>
        <taxon>Streptomycetaceae</taxon>
        <taxon>Streptomyces</taxon>
    </lineage>
</organism>
<feature type="region of interest" description="Disordered" evidence="1">
    <location>
        <begin position="113"/>
        <end position="138"/>
    </location>
</feature>
<dbReference type="Pfam" id="PF06259">
    <property type="entry name" value="Abhydrolase_8"/>
    <property type="match status" value="1"/>
</dbReference>
<evidence type="ECO:0000259" key="2">
    <source>
        <dbReference type="Pfam" id="PF06259"/>
    </source>
</evidence>
<dbReference type="SUPFAM" id="SSF53474">
    <property type="entry name" value="alpha/beta-Hydrolases"/>
    <property type="match status" value="1"/>
</dbReference>
<reference evidence="4" key="1">
    <citation type="journal article" date="2019" name="Int. J. Syst. Evol. Microbiol.">
        <title>The Global Catalogue of Microorganisms (GCM) 10K type strain sequencing project: providing services to taxonomists for standard genome sequencing and annotation.</title>
        <authorList>
            <consortium name="The Broad Institute Genomics Platform"/>
            <consortium name="The Broad Institute Genome Sequencing Center for Infectious Disease"/>
            <person name="Wu L."/>
            <person name="Ma J."/>
        </authorList>
    </citation>
    <scope>NUCLEOTIDE SEQUENCE [LARGE SCALE GENOMIC DNA]</scope>
    <source>
        <strain evidence="4">PCU 347</strain>
    </source>
</reference>
<evidence type="ECO:0000313" key="3">
    <source>
        <dbReference type="EMBL" id="MFC4326769.1"/>
    </source>
</evidence>
<proteinExistence type="predicted"/>
<evidence type="ECO:0000313" key="4">
    <source>
        <dbReference type="Proteomes" id="UP001595824"/>
    </source>
</evidence>
<dbReference type="RefSeq" id="WP_381736731.1">
    <property type="nucleotide sequence ID" value="NZ_JBHSDP010000004.1"/>
</dbReference>
<feature type="domain" description="DUF1023" evidence="2">
    <location>
        <begin position="362"/>
        <end position="531"/>
    </location>
</feature>
<accession>A0ABV8T7X0</accession>